<feature type="transmembrane region" description="Helical" evidence="1">
    <location>
        <begin position="79"/>
        <end position="100"/>
    </location>
</feature>
<evidence type="ECO:0000256" key="1">
    <source>
        <dbReference type="SAM" id="Phobius"/>
    </source>
</evidence>
<keyword evidence="1" id="KW-0472">Membrane</keyword>
<dbReference type="EMBL" id="JAEACU010000003">
    <property type="protein sequence ID" value="KAH7537808.1"/>
    <property type="molecule type" value="Genomic_DNA"/>
</dbReference>
<comment type="caution">
    <text evidence="2">The sequence shown here is derived from an EMBL/GenBank/DDBJ whole genome shotgun (WGS) entry which is preliminary data.</text>
</comment>
<sequence>MHHTILPPLLVCNEATASTCRTGFSLAFGPSKSPRYKVVCVVNSDFLNQVEIYLSEMASWRLCTVSFPSNFLRMNFNSMVATFGMVLFAGSVFWILLLLGGDHLHLICNKTSYTNFNVYEIERGYLSWFVEFRVDIDEVLIAFPQTIPLPQDFDIFDSSVVCVIRCELEEPNLVLRIINLPNELLIAMAVEATKYLLGTFLVEEGKSKLNFILAQMLYIEYLEVFDDSILWPSSTAEIVGSNAEEMNVANVFWYGEEK</sequence>
<organism evidence="2 3">
    <name type="scientific">Ziziphus jujuba var. spinosa</name>
    <dbReference type="NCBI Taxonomy" id="714518"/>
    <lineage>
        <taxon>Eukaryota</taxon>
        <taxon>Viridiplantae</taxon>
        <taxon>Streptophyta</taxon>
        <taxon>Embryophyta</taxon>
        <taxon>Tracheophyta</taxon>
        <taxon>Spermatophyta</taxon>
        <taxon>Magnoliopsida</taxon>
        <taxon>eudicotyledons</taxon>
        <taxon>Gunneridae</taxon>
        <taxon>Pentapetalae</taxon>
        <taxon>rosids</taxon>
        <taxon>fabids</taxon>
        <taxon>Rosales</taxon>
        <taxon>Rhamnaceae</taxon>
        <taxon>Paliureae</taxon>
        <taxon>Ziziphus</taxon>
    </lineage>
</organism>
<accession>A0A978VQI3</accession>
<protein>
    <submittedName>
        <fullName evidence="2">Uncharacterized protein</fullName>
    </submittedName>
</protein>
<reference evidence="2" key="1">
    <citation type="journal article" date="2021" name="Front. Plant Sci.">
        <title>Chromosome-Scale Genome Assembly for Chinese Sour Jujube and Insights Into Its Genome Evolution and Domestication Signature.</title>
        <authorList>
            <person name="Shen L.-Y."/>
            <person name="Luo H."/>
            <person name="Wang X.-L."/>
            <person name="Wang X.-M."/>
            <person name="Qiu X.-J."/>
            <person name="Liu H."/>
            <person name="Zhou S.-S."/>
            <person name="Jia K.-H."/>
            <person name="Nie S."/>
            <person name="Bao Y.-T."/>
            <person name="Zhang R.-G."/>
            <person name="Yun Q.-Z."/>
            <person name="Chai Y.-H."/>
            <person name="Lu J.-Y."/>
            <person name="Li Y."/>
            <person name="Zhao S.-W."/>
            <person name="Mao J.-F."/>
            <person name="Jia S.-G."/>
            <person name="Mao Y.-M."/>
        </authorList>
    </citation>
    <scope>NUCLEOTIDE SEQUENCE</scope>
    <source>
        <strain evidence="2">AT0</strain>
        <tissue evidence="2">Leaf</tissue>
    </source>
</reference>
<keyword evidence="1" id="KW-1133">Transmembrane helix</keyword>
<evidence type="ECO:0000313" key="3">
    <source>
        <dbReference type="Proteomes" id="UP000813462"/>
    </source>
</evidence>
<keyword evidence="1" id="KW-0812">Transmembrane</keyword>
<proteinExistence type="predicted"/>
<dbReference type="AlphaFoldDB" id="A0A978VQI3"/>
<name>A0A978VQI3_ZIZJJ</name>
<evidence type="ECO:0000313" key="2">
    <source>
        <dbReference type="EMBL" id="KAH7537808.1"/>
    </source>
</evidence>
<gene>
    <name evidence="2" type="ORF">FEM48_Zijuj03G0132500</name>
</gene>
<dbReference type="Proteomes" id="UP000813462">
    <property type="component" value="Unassembled WGS sequence"/>
</dbReference>